<dbReference type="InterPro" id="IPR013320">
    <property type="entry name" value="ConA-like_dom_sf"/>
</dbReference>
<keyword evidence="3" id="KW-1185">Reference proteome</keyword>
<comment type="caution">
    <text evidence="2">The sequence shown here is derived from an EMBL/GenBank/DDBJ whole genome shotgun (WGS) entry which is preliminary data.</text>
</comment>
<proteinExistence type="predicted"/>
<dbReference type="InterPro" id="IPR013319">
    <property type="entry name" value="GH11/12"/>
</dbReference>
<protein>
    <submittedName>
        <fullName evidence="2">Uncharacterized protein</fullName>
    </submittedName>
</protein>
<organism evidence="2 3">
    <name type="scientific">Ramlibacter ginsenosidimutans</name>
    <dbReference type="NCBI Taxonomy" id="502333"/>
    <lineage>
        <taxon>Bacteria</taxon>
        <taxon>Pseudomonadati</taxon>
        <taxon>Pseudomonadota</taxon>
        <taxon>Betaproteobacteria</taxon>
        <taxon>Burkholderiales</taxon>
        <taxon>Comamonadaceae</taxon>
        <taxon>Ramlibacter</taxon>
    </lineage>
</organism>
<name>A0A934TTF7_9BURK</name>
<evidence type="ECO:0000256" key="1">
    <source>
        <dbReference type="SAM" id="SignalP"/>
    </source>
</evidence>
<sequence length="357" mass="39386">MAPIRLTRTLSISALAAAAVMTCTASGAHPQRSAGYPDIQLSTPQKSPYGTEYVLQTGPSGSRYWIEDNPWGAGSLTRGPYQGLAGTTFESQYGIAPVDAAGNIAWRMSWKWPVSGDGVKAYPGAIFGAKPGWFVANCPCPNGSAILQQEDGQPVTTIPIGPTPGTFLPLQVGAGLPRIHTSFAFHHFIKPPPNTPDGQKRGQGHLTFDLWLQKTPTQEHGGDTGLVTSHEIMIPVNYWGSYGEWDKRPQDWRAYCKDCVFEYQGIRFHVLHAEPKSPSWSQYWALTVFEPEHPLSEDTVRTFDLSAFVNFLRNRNKPGTNTPMVAPTDHLVDIEFGVEPIHGVGDLEVWNYRVWKP</sequence>
<dbReference type="Gene3D" id="2.60.120.180">
    <property type="match status" value="1"/>
</dbReference>
<dbReference type="RefSeq" id="WP_201171787.1">
    <property type="nucleotide sequence ID" value="NZ_JAEPWM010000005.1"/>
</dbReference>
<reference evidence="2" key="1">
    <citation type="journal article" date="2012" name="J. Microbiol. Biotechnol.">
        <title>Ramlibacter ginsenosidimutans sp. nov., with ginsenoside-converting activity.</title>
        <authorList>
            <person name="Wang L."/>
            <person name="An D.S."/>
            <person name="Kim S.G."/>
            <person name="Jin F.X."/>
            <person name="Kim S.C."/>
            <person name="Lee S.T."/>
            <person name="Im W.T."/>
        </authorList>
    </citation>
    <scope>NUCLEOTIDE SEQUENCE</scope>
    <source>
        <strain evidence="2">KACC 17527</strain>
    </source>
</reference>
<gene>
    <name evidence="2" type="ORF">JJB11_13230</name>
</gene>
<dbReference type="Proteomes" id="UP000630528">
    <property type="component" value="Unassembled WGS sequence"/>
</dbReference>
<evidence type="ECO:0000313" key="2">
    <source>
        <dbReference type="EMBL" id="MBK6007058.1"/>
    </source>
</evidence>
<accession>A0A934TTF7</accession>
<keyword evidence="1" id="KW-0732">Signal</keyword>
<feature type="signal peptide" evidence="1">
    <location>
        <begin position="1"/>
        <end position="27"/>
    </location>
</feature>
<dbReference type="AlphaFoldDB" id="A0A934TTF7"/>
<dbReference type="GO" id="GO:0004553">
    <property type="term" value="F:hydrolase activity, hydrolyzing O-glycosyl compounds"/>
    <property type="evidence" value="ECO:0007669"/>
    <property type="project" value="InterPro"/>
</dbReference>
<evidence type="ECO:0000313" key="3">
    <source>
        <dbReference type="Proteomes" id="UP000630528"/>
    </source>
</evidence>
<dbReference type="EMBL" id="JAEPWM010000005">
    <property type="protein sequence ID" value="MBK6007058.1"/>
    <property type="molecule type" value="Genomic_DNA"/>
</dbReference>
<reference evidence="2" key="2">
    <citation type="submission" date="2021-01" db="EMBL/GenBank/DDBJ databases">
        <authorList>
            <person name="Kang M."/>
        </authorList>
    </citation>
    <scope>NUCLEOTIDE SEQUENCE</scope>
    <source>
        <strain evidence="2">KACC 17527</strain>
    </source>
</reference>
<dbReference type="SUPFAM" id="SSF49899">
    <property type="entry name" value="Concanavalin A-like lectins/glucanases"/>
    <property type="match status" value="1"/>
</dbReference>
<feature type="chain" id="PRO_5037970693" evidence="1">
    <location>
        <begin position="28"/>
        <end position="357"/>
    </location>
</feature>